<feature type="transmembrane region" description="Helical" evidence="13">
    <location>
        <begin position="142"/>
        <end position="161"/>
    </location>
</feature>
<evidence type="ECO:0000256" key="1">
    <source>
        <dbReference type="ARBA" id="ARBA00004141"/>
    </source>
</evidence>
<evidence type="ECO:0000256" key="10">
    <source>
        <dbReference type="ARBA" id="ARBA00023136"/>
    </source>
</evidence>
<evidence type="ECO:0000256" key="11">
    <source>
        <dbReference type="ARBA" id="ARBA00023303"/>
    </source>
</evidence>
<dbReference type="EMBL" id="JAFBEI010000014">
    <property type="protein sequence ID" value="MBM7636017.1"/>
    <property type="molecule type" value="Genomic_DNA"/>
</dbReference>
<feature type="transmembrane region" description="Helical" evidence="13">
    <location>
        <begin position="79"/>
        <end position="96"/>
    </location>
</feature>
<keyword evidence="9" id="KW-0406">Ion transport</keyword>
<evidence type="ECO:0000256" key="6">
    <source>
        <dbReference type="ARBA" id="ARBA00022826"/>
    </source>
</evidence>
<reference evidence="14 15" key="1">
    <citation type="submission" date="2021-01" db="EMBL/GenBank/DDBJ databases">
        <title>Genomic Encyclopedia of Type Strains, Phase IV (KMG-IV): sequencing the most valuable type-strain genomes for metagenomic binning, comparative biology and taxonomic classification.</title>
        <authorList>
            <person name="Goeker M."/>
        </authorList>
    </citation>
    <scope>NUCLEOTIDE SEQUENCE [LARGE SCALE GENOMIC DNA]</scope>
    <source>
        <strain evidence="14 15">DSM 27513</strain>
    </source>
</reference>
<keyword evidence="15" id="KW-1185">Reference proteome</keyword>
<keyword evidence="6" id="KW-0631">Potassium channel</keyword>
<comment type="subcellular location">
    <subcellularLocation>
        <location evidence="1">Membrane</location>
        <topology evidence="1">Multi-pass membrane protein</topology>
    </subcellularLocation>
</comment>
<dbReference type="RefSeq" id="WP_205016917.1">
    <property type="nucleotide sequence ID" value="NZ_JAFBEI010000014.1"/>
</dbReference>
<dbReference type="Pfam" id="PF06736">
    <property type="entry name" value="TMEM175"/>
    <property type="match status" value="1"/>
</dbReference>
<dbReference type="InterPro" id="IPR010617">
    <property type="entry name" value="TMEM175-like"/>
</dbReference>
<proteinExistence type="inferred from homology"/>
<keyword evidence="8 13" id="KW-1133">Transmembrane helix</keyword>
<keyword evidence="11" id="KW-0407">Ion channel</keyword>
<evidence type="ECO:0000256" key="8">
    <source>
        <dbReference type="ARBA" id="ARBA00022989"/>
    </source>
</evidence>
<keyword evidence="10 13" id="KW-0472">Membrane</keyword>
<name>A0ABS2PL52_9STRE</name>
<gene>
    <name evidence="14" type="ORF">JOC31_000836</name>
</gene>
<sequence length="214" mass="24882">MKKIIERFDVLSDAIIAIVMTILVLEIKAPTTSEQLPDFIKEVSLYLISFVLLSNIWYRRAKIIGRQRIARSESFLIDVVAHALMTLFPLAIKLLVSYDDTQVAIIIFGVLNLLVMSLVNLIPIVELSHGNRTEVEQHLFDFYVRIFFFRIIVNIILIIVASYLGRFGVYIYLFLPIADFISSYLRDRKVEQYWGDDEALKEMMAKRSSRRNEK</sequence>
<keyword evidence="4" id="KW-0633">Potassium transport</keyword>
<protein>
    <submittedName>
        <fullName evidence="14">Membrane protein</fullName>
    </submittedName>
</protein>
<evidence type="ECO:0000256" key="12">
    <source>
        <dbReference type="ARBA" id="ARBA00034430"/>
    </source>
</evidence>
<evidence type="ECO:0000313" key="14">
    <source>
        <dbReference type="EMBL" id="MBM7636017.1"/>
    </source>
</evidence>
<feature type="transmembrane region" description="Helical" evidence="13">
    <location>
        <begin position="39"/>
        <end position="58"/>
    </location>
</feature>
<evidence type="ECO:0000256" key="3">
    <source>
        <dbReference type="ARBA" id="ARBA00022448"/>
    </source>
</evidence>
<keyword evidence="7" id="KW-0630">Potassium</keyword>
<feature type="transmembrane region" description="Helical" evidence="13">
    <location>
        <begin position="7"/>
        <end position="27"/>
    </location>
</feature>
<evidence type="ECO:0000256" key="4">
    <source>
        <dbReference type="ARBA" id="ARBA00022538"/>
    </source>
</evidence>
<feature type="transmembrane region" description="Helical" evidence="13">
    <location>
        <begin position="102"/>
        <end position="122"/>
    </location>
</feature>
<evidence type="ECO:0000313" key="15">
    <source>
        <dbReference type="Proteomes" id="UP000809081"/>
    </source>
</evidence>
<evidence type="ECO:0000256" key="13">
    <source>
        <dbReference type="SAM" id="Phobius"/>
    </source>
</evidence>
<feature type="transmembrane region" description="Helical" evidence="13">
    <location>
        <begin position="167"/>
        <end position="185"/>
    </location>
</feature>
<comment type="catalytic activity">
    <reaction evidence="12">
        <text>K(+)(in) = K(+)(out)</text>
        <dbReference type="Rhea" id="RHEA:29463"/>
        <dbReference type="ChEBI" id="CHEBI:29103"/>
    </reaction>
</comment>
<organism evidence="14 15">
    <name type="scientific">Streptococcus saliviloxodontae</name>
    <dbReference type="NCBI Taxonomy" id="1349416"/>
    <lineage>
        <taxon>Bacteria</taxon>
        <taxon>Bacillati</taxon>
        <taxon>Bacillota</taxon>
        <taxon>Bacilli</taxon>
        <taxon>Lactobacillales</taxon>
        <taxon>Streptococcaceae</taxon>
        <taxon>Streptococcus</taxon>
    </lineage>
</organism>
<comment type="similarity">
    <text evidence="2">Belongs to the TMEM175 family.</text>
</comment>
<comment type="caution">
    <text evidence="14">The sequence shown here is derived from an EMBL/GenBank/DDBJ whole genome shotgun (WGS) entry which is preliminary data.</text>
</comment>
<keyword evidence="5 13" id="KW-0812">Transmembrane</keyword>
<evidence type="ECO:0000256" key="9">
    <source>
        <dbReference type="ARBA" id="ARBA00023065"/>
    </source>
</evidence>
<evidence type="ECO:0000256" key="7">
    <source>
        <dbReference type="ARBA" id="ARBA00022958"/>
    </source>
</evidence>
<evidence type="ECO:0000256" key="2">
    <source>
        <dbReference type="ARBA" id="ARBA00006920"/>
    </source>
</evidence>
<accession>A0ABS2PL52</accession>
<keyword evidence="3" id="KW-0813">Transport</keyword>
<dbReference type="Proteomes" id="UP000809081">
    <property type="component" value="Unassembled WGS sequence"/>
</dbReference>
<evidence type="ECO:0000256" key="5">
    <source>
        <dbReference type="ARBA" id="ARBA00022692"/>
    </source>
</evidence>